<dbReference type="OrthoDB" id="456752at2"/>
<dbReference type="AlphaFoldDB" id="K9V9W5"/>
<keyword evidence="2" id="KW-1185">Reference proteome</keyword>
<dbReference type="CDD" id="cd22366">
    <property type="entry name" value="XisH-like"/>
    <property type="match status" value="1"/>
</dbReference>
<dbReference type="STRING" id="179408.Osc7112_0254"/>
<dbReference type="Gene3D" id="3.40.1350.10">
    <property type="match status" value="1"/>
</dbReference>
<dbReference type="EMBL" id="CP003614">
    <property type="protein sequence ID" value="AFZ04883.1"/>
    <property type="molecule type" value="Genomic_DNA"/>
</dbReference>
<gene>
    <name evidence="1" type="ORF">Osc7112_0254</name>
</gene>
<dbReference type="PATRIC" id="fig|179408.3.peg.317"/>
<name>K9V9W5_9CYAN</name>
<dbReference type="RefSeq" id="WP_015174219.1">
    <property type="nucleotide sequence ID" value="NC_019729.1"/>
</dbReference>
<dbReference type="GO" id="GO:0003676">
    <property type="term" value="F:nucleic acid binding"/>
    <property type="evidence" value="ECO:0007669"/>
    <property type="project" value="InterPro"/>
</dbReference>
<dbReference type="Pfam" id="PF08814">
    <property type="entry name" value="XisH"/>
    <property type="match status" value="1"/>
</dbReference>
<dbReference type="KEGG" id="oni:Osc7112_0254"/>
<dbReference type="InterPro" id="IPR011335">
    <property type="entry name" value="Restrct_endonuc-II-like"/>
</dbReference>
<dbReference type="InterPro" id="IPR011856">
    <property type="entry name" value="tRNA_endonuc-like_dom_sf"/>
</dbReference>
<evidence type="ECO:0000313" key="2">
    <source>
        <dbReference type="Proteomes" id="UP000010478"/>
    </source>
</evidence>
<dbReference type="SUPFAM" id="SSF52980">
    <property type="entry name" value="Restriction endonuclease-like"/>
    <property type="match status" value="1"/>
</dbReference>
<organism evidence="1 2">
    <name type="scientific">Phormidium nigroviride PCC 7112</name>
    <dbReference type="NCBI Taxonomy" id="179408"/>
    <lineage>
        <taxon>Bacteria</taxon>
        <taxon>Bacillati</taxon>
        <taxon>Cyanobacteriota</taxon>
        <taxon>Cyanophyceae</taxon>
        <taxon>Oscillatoriophycideae</taxon>
        <taxon>Oscillatoriales</taxon>
        <taxon>Oscillatoriaceae</taxon>
        <taxon>Phormidium</taxon>
    </lineage>
</organism>
<protein>
    <submittedName>
        <fullName evidence="1">XisH protein</fullName>
    </submittedName>
</protein>
<dbReference type="InterPro" id="IPR014919">
    <property type="entry name" value="XisH"/>
</dbReference>
<evidence type="ECO:0000313" key="1">
    <source>
        <dbReference type="EMBL" id="AFZ04883.1"/>
    </source>
</evidence>
<dbReference type="HOGENOM" id="CLU_132053_0_0_3"/>
<proteinExistence type="predicted"/>
<reference evidence="1 2" key="1">
    <citation type="submission" date="2012-05" db="EMBL/GenBank/DDBJ databases">
        <title>Finished chromosome of genome of Oscillatoria sp. PCC 7112.</title>
        <authorList>
            <consortium name="US DOE Joint Genome Institute"/>
            <person name="Gugger M."/>
            <person name="Coursin T."/>
            <person name="Rippka R."/>
            <person name="Tandeau De Marsac N."/>
            <person name="Huntemann M."/>
            <person name="Wei C.-L."/>
            <person name="Han J."/>
            <person name="Detter J.C."/>
            <person name="Han C."/>
            <person name="Tapia R."/>
            <person name="Davenport K."/>
            <person name="Daligault H."/>
            <person name="Erkkila T."/>
            <person name="Gu W."/>
            <person name="Munk A.C.C."/>
            <person name="Teshima H."/>
            <person name="Xu Y."/>
            <person name="Chain P."/>
            <person name="Chen A."/>
            <person name="Krypides N."/>
            <person name="Mavromatis K."/>
            <person name="Markowitz V."/>
            <person name="Szeto E."/>
            <person name="Ivanova N."/>
            <person name="Mikhailova N."/>
            <person name="Ovchinnikova G."/>
            <person name="Pagani I."/>
            <person name="Pati A."/>
            <person name="Goodwin L."/>
            <person name="Peters L."/>
            <person name="Pitluck S."/>
            <person name="Woyke T."/>
            <person name="Kerfeld C."/>
        </authorList>
    </citation>
    <scope>NUCLEOTIDE SEQUENCE [LARGE SCALE GENOMIC DNA]</scope>
    <source>
        <strain evidence="1 2">PCC 7112</strain>
    </source>
</reference>
<accession>K9V9W5</accession>
<dbReference type="Proteomes" id="UP000010478">
    <property type="component" value="Chromosome"/>
</dbReference>
<dbReference type="eggNOG" id="ENOG50300XS">
    <property type="taxonomic scope" value="Bacteria"/>
</dbReference>
<sequence>MPAKDIFHNTVRAALEKDGWIITHDPLFLKLTSQVKIQIDLGGEKLLSAENGRKKIAVEVKSFVGLSALSEFHTAVGQFLNYRVALEKMQSERVLYLAVPTDIYQDFFTDSFVQTVLERYQINMLVFHVKRQEITLWKD</sequence>